<name>A0ABV0M3T8_9HYPH</name>
<dbReference type="Proteomes" id="UP001496627">
    <property type="component" value="Unassembled WGS sequence"/>
</dbReference>
<protein>
    <submittedName>
        <fullName evidence="2">Uncharacterized protein</fullName>
    </submittedName>
</protein>
<organism evidence="2 3">
    <name type="scientific">Neorhizobium phenanthreniclasticum</name>
    <dbReference type="NCBI Taxonomy" id="3157917"/>
    <lineage>
        <taxon>Bacteria</taxon>
        <taxon>Pseudomonadati</taxon>
        <taxon>Pseudomonadota</taxon>
        <taxon>Alphaproteobacteria</taxon>
        <taxon>Hyphomicrobiales</taxon>
        <taxon>Rhizobiaceae</taxon>
        <taxon>Rhizobium/Agrobacterium group</taxon>
        <taxon>Neorhizobium</taxon>
    </lineage>
</organism>
<evidence type="ECO:0000313" key="3">
    <source>
        <dbReference type="Proteomes" id="UP001496627"/>
    </source>
</evidence>
<keyword evidence="1" id="KW-1133">Transmembrane helix</keyword>
<dbReference type="RefSeq" id="WP_348862940.1">
    <property type="nucleotide sequence ID" value="NZ_JBEAAL010000007.1"/>
</dbReference>
<keyword evidence="3" id="KW-1185">Reference proteome</keyword>
<evidence type="ECO:0000256" key="1">
    <source>
        <dbReference type="SAM" id="Phobius"/>
    </source>
</evidence>
<proteinExistence type="predicted"/>
<reference evidence="2 3" key="1">
    <citation type="submission" date="2024-05" db="EMBL/GenBank/DDBJ databases">
        <title>Neorhizobium sp. Rsf11, a plant growth promoting and heavy metal resistant PAH-degrader.</title>
        <authorList>
            <person name="Golubev S.N."/>
            <person name="Muratova A.Y."/>
            <person name="Markelova M.I."/>
        </authorList>
    </citation>
    <scope>NUCLEOTIDE SEQUENCE [LARGE SCALE GENOMIC DNA]</scope>
    <source>
        <strain evidence="2 3">Rsf11</strain>
    </source>
</reference>
<sequence length="250" mass="27137">MAGFAGGTFCTGLALSSLHLSPISISTPVSDAVTMGASLAGAIVGGILSFAGTYFFQSYANRLRQKELAYTLLTQVAAMRSEIINLVLHIRECERNNADVLLSSADYWKAVTPRAGNIPLRTLSEGALGVLIAHQEFELHSELALLEVHHNSLAEGWNEYCKTRRELGALMPVDKNKGTSLFSNLDTTKHPEAFIRILEANSLIISMLKLAPDRLLRAEKVAGKVGPAFKRIFKDDSFPGVVVTEVMPPV</sequence>
<comment type="caution">
    <text evidence="2">The sequence shown here is derived from an EMBL/GenBank/DDBJ whole genome shotgun (WGS) entry which is preliminary data.</text>
</comment>
<evidence type="ECO:0000313" key="2">
    <source>
        <dbReference type="EMBL" id="MEQ1405634.1"/>
    </source>
</evidence>
<gene>
    <name evidence="2" type="ORF">ABK249_11885</name>
</gene>
<keyword evidence="1" id="KW-0812">Transmembrane</keyword>
<accession>A0ABV0M3T8</accession>
<dbReference type="EMBL" id="JBEAAL010000007">
    <property type="protein sequence ID" value="MEQ1405634.1"/>
    <property type="molecule type" value="Genomic_DNA"/>
</dbReference>
<feature type="transmembrane region" description="Helical" evidence="1">
    <location>
        <begin position="36"/>
        <end position="56"/>
    </location>
</feature>
<keyword evidence="1" id="KW-0472">Membrane</keyword>